<dbReference type="EMBL" id="CP027860">
    <property type="protein sequence ID" value="AVP96835.1"/>
    <property type="molecule type" value="Genomic_DNA"/>
</dbReference>
<reference evidence="1 2" key="2">
    <citation type="submission" date="2018-03" db="EMBL/GenBank/DDBJ databases">
        <authorList>
            <person name="Keele B.F."/>
        </authorList>
    </citation>
    <scope>NUCLEOTIDE SEQUENCE [LARGE SCALE GENOMIC DNA]</scope>
    <source>
        <strain evidence="1 2">D13</strain>
    </source>
</reference>
<organism evidence="1 2">
    <name type="scientific">Ahniella affigens</name>
    <dbReference type="NCBI Taxonomy" id="2021234"/>
    <lineage>
        <taxon>Bacteria</taxon>
        <taxon>Pseudomonadati</taxon>
        <taxon>Pseudomonadota</taxon>
        <taxon>Gammaproteobacteria</taxon>
        <taxon>Lysobacterales</taxon>
        <taxon>Rhodanobacteraceae</taxon>
        <taxon>Ahniella</taxon>
    </lineage>
</organism>
<reference evidence="1 2" key="1">
    <citation type="submission" date="2018-03" db="EMBL/GenBank/DDBJ databases">
        <title>Ahniella affigens gen. nov., sp. nov., a gammaproteobacterium isolated from sandy soil near a stream.</title>
        <authorList>
            <person name="Ko Y."/>
            <person name="Kim J.-H."/>
        </authorList>
    </citation>
    <scope>NUCLEOTIDE SEQUENCE [LARGE SCALE GENOMIC DNA]</scope>
    <source>
        <strain evidence="1 2">D13</strain>
    </source>
</reference>
<evidence type="ECO:0000313" key="2">
    <source>
        <dbReference type="Proteomes" id="UP000241074"/>
    </source>
</evidence>
<keyword evidence="2" id="KW-1185">Reference proteome</keyword>
<dbReference type="AlphaFoldDB" id="A0A2P1PPR4"/>
<sequence>MVLKHAPLAVHTGRLATRMNMSQRDTLVEAVKRVVDILESKPQDVSGTIYLTTQQPLKELVEPLWHYHRGRFPHLRHVALLFAAGGPLEQVATRNGWRSPFERSQAAVLKSFQALNRVRYFGSEDPVELGDRVSLRVMFRRRIGRVAYLPGVSPENPEIDFGGIFRVGIDCPGFFVSCHVDPDFLELKKGITLVARDPLDVPPVPPDDAFNA</sequence>
<accession>A0A2P1PPR4</accession>
<dbReference type="KEGG" id="xba:C7S18_06305"/>
<dbReference type="Proteomes" id="UP000241074">
    <property type="component" value="Chromosome"/>
</dbReference>
<gene>
    <name evidence="1" type="ORF">C7S18_06305</name>
</gene>
<evidence type="ECO:0000313" key="1">
    <source>
        <dbReference type="EMBL" id="AVP96835.1"/>
    </source>
</evidence>
<protein>
    <submittedName>
        <fullName evidence="1">Uncharacterized protein</fullName>
    </submittedName>
</protein>
<proteinExistence type="predicted"/>
<name>A0A2P1PPR4_9GAMM</name>